<dbReference type="PANTHER" id="PTHR30093:SF2">
    <property type="entry name" value="TYPE II SECRETION SYSTEM PROTEIN H"/>
    <property type="match status" value="1"/>
</dbReference>
<reference evidence="4 5" key="1">
    <citation type="submission" date="2019-02" db="EMBL/GenBank/DDBJ databases">
        <title>Deep-cultivation of Planctomycetes and their phenomic and genomic characterization uncovers novel biology.</title>
        <authorList>
            <person name="Wiegand S."/>
            <person name="Jogler M."/>
            <person name="Boedeker C."/>
            <person name="Pinto D."/>
            <person name="Vollmers J."/>
            <person name="Rivas-Marin E."/>
            <person name="Kohn T."/>
            <person name="Peeters S.H."/>
            <person name="Heuer A."/>
            <person name="Rast P."/>
            <person name="Oberbeckmann S."/>
            <person name="Bunk B."/>
            <person name="Jeske O."/>
            <person name="Meyerdierks A."/>
            <person name="Storesund J.E."/>
            <person name="Kallscheuer N."/>
            <person name="Luecker S."/>
            <person name="Lage O.M."/>
            <person name="Pohl T."/>
            <person name="Merkel B.J."/>
            <person name="Hornburger P."/>
            <person name="Mueller R.-W."/>
            <person name="Bruemmer F."/>
            <person name="Labrenz M."/>
            <person name="Spormann A.M."/>
            <person name="Op den Camp H."/>
            <person name="Overmann J."/>
            <person name="Amann R."/>
            <person name="Jetten M.S.M."/>
            <person name="Mascher T."/>
            <person name="Medema M.H."/>
            <person name="Devos D.P."/>
            <person name="Kaster A.-K."/>
            <person name="Ovreas L."/>
            <person name="Rohde M."/>
            <person name="Galperin M.Y."/>
            <person name="Jogler C."/>
        </authorList>
    </citation>
    <scope>NUCLEOTIDE SEQUENCE [LARGE SCALE GENOMIC DNA]</scope>
    <source>
        <strain evidence="4 5">Mal4</strain>
    </source>
</reference>
<protein>
    <submittedName>
        <fullName evidence="4">Putative major pilin subunit</fullName>
    </submittedName>
</protein>
<feature type="region of interest" description="Disordered" evidence="1">
    <location>
        <begin position="187"/>
        <end position="211"/>
    </location>
</feature>
<dbReference type="SUPFAM" id="SSF54523">
    <property type="entry name" value="Pili subunits"/>
    <property type="match status" value="1"/>
</dbReference>
<dbReference type="NCBIfam" id="TIGR04294">
    <property type="entry name" value="pre_pil_HX9DG"/>
    <property type="match status" value="1"/>
</dbReference>
<dbReference type="Proteomes" id="UP000320496">
    <property type="component" value="Chromosome"/>
</dbReference>
<dbReference type="NCBIfam" id="TIGR02532">
    <property type="entry name" value="IV_pilin_GFxxxE"/>
    <property type="match status" value="1"/>
</dbReference>
<evidence type="ECO:0000256" key="2">
    <source>
        <dbReference type="SAM" id="Phobius"/>
    </source>
</evidence>
<feature type="transmembrane region" description="Helical" evidence="2">
    <location>
        <begin position="12"/>
        <end position="34"/>
    </location>
</feature>
<evidence type="ECO:0000259" key="3">
    <source>
        <dbReference type="Pfam" id="PF07596"/>
    </source>
</evidence>
<gene>
    <name evidence="4" type="ORF">Mal4_53240</name>
</gene>
<evidence type="ECO:0000313" key="5">
    <source>
        <dbReference type="Proteomes" id="UP000320496"/>
    </source>
</evidence>
<sequence length="335" mass="36522">MRQTRHWKPGFTLIELLVVIAIIAILIALLLPAVQQAREAARRSQCKNNLKQFGLGLHNYHDVHGMFAIGGTPNVGNNPTANATCCNGWPRVGWQVRVLPFMDQAPLYNALDWERDQAYLSMVDGKEARRHNVPYTVCPSYDGDAFEGGSAEWAISTYTGSTGAASPGAVSGTACRPFDSFIEPGKSINPTFAGPQTRGARTTGASGMFTRNGAPIRIRDVTDGTSNTIFVGEQMPKCVDHDGNWWHQNGSGNAHGITLAPINTMSTCPNTQNPEFPACTNRNEWQLSWGFRSQHAGGAHFLLVDGTVRFLNENLDHQLYQYLGGKGDGNTVGQF</sequence>
<proteinExistence type="predicted"/>
<dbReference type="InterPro" id="IPR045584">
    <property type="entry name" value="Pilin-like"/>
</dbReference>
<keyword evidence="2" id="KW-1133">Transmembrane helix</keyword>
<keyword evidence="5" id="KW-1185">Reference proteome</keyword>
<keyword evidence="2" id="KW-0812">Transmembrane</keyword>
<dbReference type="PANTHER" id="PTHR30093">
    <property type="entry name" value="GENERAL SECRETION PATHWAY PROTEIN G"/>
    <property type="match status" value="1"/>
</dbReference>
<dbReference type="Gene3D" id="3.30.700.10">
    <property type="entry name" value="Glycoprotein, Type 4 Pilin"/>
    <property type="match status" value="1"/>
</dbReference>
<accession>A0A517ZER6</accession>
<dbReference type="KEGG" id="mri:Mal4_53240"/>
<organism evidence="4 5">
    <name type="scientific">Maioricimonas rarisocia</name>
    <dbReference type="NCBI Taxonomy" id="2528026"/>
    <lineage>
        <taxon>Bacteria</taxon>
        <taxon>Pseudomonadati</taxon>
        <taxon>Planctomycetota</taxon>
        <taxon>Planctomycetia</taxon>
        <taxon>Planctomycetales</taxon>
        <taxon>Planctomycetaceae</taxon>
        <taxon>Maioricimonas</taxon>
    </lineage>
</organism>
<evidence type="ECO:0000313" key="4">
    <source>
        <dbReference type="EMBL" id="QDU40961.1"/>
    </source>
</evidence>
<keyword evidence="2" id="KW-0472">Membrane</keyword>
<feature type="domain" description="DUF1559" evidence="3">
    <location>
        <begin position="35"/>
        <end position="317"/>
    </location>
</feature>
<dbReference type="InterPro" id="IPR027558">
    <property type="entry name" value="Pre_pil_HX9DG_C"/>
</dbReference>
<name>A0A517ZER6_9PLAN</name>
<dbReference type="InterPro" id="IPR012902">
    <property type="entry name" value="N_methyl_site"/>
</dbReference>
<dbReference type="Pfam" id="PF07596">
    <property type="entry name" value="SBP_bac_10"/>
    <property type="match status" value="1"/>
</dbReference>
<dbReference type="InterPro" id="IPR011453">
    <property type="entry name" value="DUF1559"/>
</dbReference>
<evidence type="ECO:0000256" key="1">
    <source>
        <dbReference type="SAM" id="MobiDB-lite"/>
    </source>
</evidence>
<dbReference type="AlphaFoldDB" id="A0A517ZER6"/>
<dbReference type="RefSeq" id="WP_197443852.1">
    <property type="nucleotide sequence ID" value="NZ_CP036275.1"/>
</dbReference>
<dbReference type="Pfam" id="PF07963">
    <property type="entry name" value="N_methyl"/>
    <property type="match status" value="1"/>
</dbReference>
<dbReference type="EMBL" id="CP036275">
    <property type="protein sequence ID" value="QDU40961.1"/>
    <property type="molecule type" value="Genomic_DNA"/>
</dbReference>